<dbReference type="HOGENOM" id="CLU_005126_10_0_1"/>
<dbReference type="PANTHER" id="PTHR32468">
    <property type="entry name" value="CATION/H + ANTIPORTER"/>
    <property type="match status" value="1"/>
</dbReference>
<feature type="transmembrane region" description="Helical" evidence="7">
    <location>
        <begin position="245"/>
        <end position="265"/>
    </location>
</feature>
<dbReference type="GO" id="GO:0016020">
    <property type="term" value="C:membrane"/>
    <property type="evidence" value="ECO:0007669"/>
    <property type="project" value="UniProtKB-SubCell"/>
</dbReference>
<evidence type="ECO:0000256" key="4">
    <source>
        <dbReference type="ARBA" id="ARBA00022989"/>
    </source>
</evidence>
<reference evidence="9 10" key="1">
    <citation type="submission" date="2014-04" db="EMBL/GenBank/DDBJ databases">
        <authorList>
            <consortium name="DOE Joint Genome Institute"/>
            <person name="Kuo A."/>
            <person name="Martino E."/>
            <person name="Perotto S."/>
            <person name="Kohler A."/>
            <person name="Nagy L.G."/>
            <person name="Floudas D."/>
            <person name="Copeland A."/>
            <person name="Barry K.W."/>
            <person name="Cichocki N."/>
            <person name="Veneault-Fourrey C."/>
            <person name="LaButti K."/>
            <person name="Lindquist E.A."/>
            <person name="Lipzen A."/>
            <person name="Lundell T."/>
            <person name="Morin E."/>
            <person name="Murat C."/>
            <person name="Sun H."/>
            <person name="Tunlid A."/>
            <person name="Henrissat B."/>
            <person name="Grigoriev I.V."/>
            <person name="Hibbett D.S."/>
            <person name="Martin F."/>
            <person name="Nordberg H.P."/>
            <person name="Cantor M.N."/>
            <person name="Hua S.X."/>
        </authorList>
    </citation>
    <scope>NUCLEOTIDE SEQUENCE [LARGE SCALE GENOMIC DNA]</scope>
    <source>
        <strain evidence="9 10">Zn</strain>
    </source>
</reference>
<keyword evidence="10" id="KW-1185">Reference proteome</keyword>
<sequence>MSSVASLLSSTAAAVSSAAVSPSPTARATPQGGILEGSNPSVYDPKNPIFLFIIQAGIILIFCRLLHWPLSKLRQPRVIAEVIGGIILGPSVMMRIPGFQNAIFPAAAMPNLNLVANLGLVLFLFLVGLEVNVKLFMSNWRVALSVGLAGMLLPFGLGCAIAWGLYNQFHNEPGTVPITFPVYMLFIGTALAITAFPVLCRILTELKLLSTPVGVTVLAAGVGNDVVGWILLALCVALVNNGSGIVALYVLLCCVGWGLFLVFAIRPAFIWLLRRSGAIQNGPSQTMVALTLLIVLTSAWFTGIIGVHPIFGAFMVGVICPHEGGFAIKVTEKIEDLVSSLFLPLYFALSGLSTNLGLLNNGITWGYVVAVIVLAFAGKIIGGTLAAKACKLVWRESFSIGVLMSCKGLVELIVLNIGLQAKILSQKTFTIFVVMALVTTVATTPLTTALYPPWYQKKLEAWKKGEIDWDGNRLDSEGREVSEESLKKAQEAKIRHLLVYLNLEGLPSLFTFIALLGGDRPTTVPKVHRSKLTLPSVPEDVQSSANLIPEFEPKRPLEVHGLRLVELTDRTSSVMQVAETEGYGYSDPVINTFRTFAQLHNVAASGSVSVVPESSYAETLATLASDHSSDLVLVPWSEGAITSDSDSESEHISMGAPDAFIQKVLEKATCNTAVFVNRGFGAPSAEGRPPLMRTISGLSRRSHQETPLQPIADRSHHVYFPFFGGVDDRAALRFVLQLAQNSNITVTIIHFSTKEGKTPATVSELLRSSGSRPSGMDVYTSGRIDRESLIVEATQDTALLHLLRDTLPEGLARRVVFVEVPTTTPVADALSHARQELAQMPRNAGDLVVVGRGNHASISSSEGELTTNAAGAEMRKTLGIVAEAMVSGGVRGSVLVLQAGGRGLEG</sequence>
<dbReference type="PANTHER" id="PTHR32468:SF0">
    <property type="entry name" value="K(+)_H(+) ANTIPORTER 1"/>
    <property type="match status" value="1"/>
</dbReference>
<evidence type="ECO:0000256" key="2">
    <source>
        <dbReference type="ARBA" id="ARBA00022448"/>
    </source>
</evidence>
<feature type="transmembrane region" description="Helical" evidence="7">
    <location>
        <begin position="141"/>
        <end position="166"/>
    </location>
</feature>
<name>A0A0C3HUZ8_OIDMZ</name>
<accession>A0A0C3HUZ8</accession>
<keyword evidence="6 7" id="KW-0472">Membrane</keyword>
<dbReference type="Proteomes" id="UP000054321">
    <property type="component" value="Unassembled WGS sequence"/>
</dbReference>
<feature type="transmembrane region" description="Helical" evidence="7">
    <location>
        <begin position="78"/>
        <end position="96"/>
    </location>
</feature>
<evidence type="ECO:0000256" key="3">
    <source>
        <dbReference type="ARBA" id="ARBA00022692"/>
    </source>
</evidence>
<feature type="transmembrane region" description="Helical" evidence="7">
    <location>
        <begin position="497"/>
        <end position="517"/>
    </location>
</feature>
<dbReference type="GO" id="GO:1902600">
    <property type="term" value="P:proton transmembrane transport"/>
    <property type="evidence" value="ECO:0007669"/>
    <property type="project" value="InterPro"/>
</dbReference>
<dbReference type="Pfam" id="PF00999">
    <property type="entry name" value="Na_H_Exchanger"/>
    <property type="match status" value="1"/>
</dbReference>
<dbReference type="AlphaFoldDB" id="A0A0C3HUZ8"/>
<feature type="transmembrane region" description="Helical" evidence="7">
    <location>
        <begin position="178"/>
        <end position="203"/>
    </location>
</feature>
<keyword evidence="4 7" id="KW-1133">Transmembrane helix</keyword>
<keyword evidence="2" id="KW-0813">Transport</keyword>
<proteinExistence type="predicted"/>
<gene>
    <name evidence="9" type="ORF">OIDMADRAFT_176166</name>
</gene>
<evidence type="ECO:0000256" key="1">
    <source>
        <dbReference type="ARBA" id="ARBA00004141"/>
    </source>
</evidence>
<dbReference type="EMBL" id="KN832871">
    <property type="protein sequence ID" value="KIN06057.1"/>
    <property type="molecule type" value="Genomic_DNA"/>
</dbReference>
<feature type="transmembrane region" description="Helical" evidence="7">
    <location>
        <begin position="102"/>
        <end position="129"/>
    </location>
</feature>
<dbReference type="InterPro" id="IPR006153">
    <property type="entry name" value="Cation/H_exchanger_TM"/>
</dbReference>
<organism evidence="9 10">
    <name type="scientific">Oidiodendron maius (strain Zn)</name>
    <dbReference type="NCBI Taxonomy" id="913774"/>
    <lineage>
        <taxon>Eukaryota</taxon>
        <taxon>Fungi</taxon>
        <taxon>Dikarya</taxon>
        <taxon>Ascomycota</taxon>
        <taxon>Pezizomycotina</taxon>
        <taxon>Leotiomycetes</taxon>
        <taxon>Leotiomycetes incertae sedis</taxon>
        <taxon>Myxotrichaceae</taxon>
        <taxon>Oidiodendron</taxon>
    </lineage>
</organism>
<evidence type="ECO:0000313" key="10">
    <source>
        <dbReference type="Proteomes" id="UP000054321"/>
    </source>
</evidence>
<dbReference type="FunCoup" id="A0A0C3HUZ8">
    <property type="interactions" value="187"/>
</dbReference>
<comment type="subcellular location">
    <subcellularLocation>
        <location evidence="1">Membrane</location>
        <topology evidence="1">Multi-pass membrane protein</topology>
    </subcellularLocation>
</comment>
<dbReference type="InterPro" id="IPR038770">
    <property type="entry name" value="Na+/solute_symporter_sf"/>
</dbReference>
<keyword evidence="5" id="KW-0406">Ion transport</keyword>
<feature type="transmembrane region" description="Helical" evidence="7">
    <location>
        <begin position="215"/>
        <end position="239"/>
    </location>
</feature>
<feature type="domain" description="Cation/H+ exchanger transmembrane" evidence="8">
    <location>
        <begin position="59"/>
        <end position="445"/>
    </location>
</feature>
<feature type="transmembrane region" description="Helical" evidence="7">
    <location>
        <begin position="431"/>
        <end position="454"/>
    </location>
</feature>
<dbReference type="OrthoDB" id="2687058at2759"/>
<keyword evidence="3 7" id="KW-0812">Transmembrane</keyword>
<dbReference type="InParanoid" id="A0A0C3HUZ8"/>
<protein>
    <recommendedName>
        <fullName evidence="8">Cation/H+ exchanger transmembrane domain-containing protein</fullName>
    </recommendedName>
</protein>
<dbReference type="STRING" id="913774.A0A0C3HUZ8"/>
<dbReference type="InterPro" id="IPR050794">
    <property type="entry name" value="CPA2_transporter"/>
</dbReference>
<evidence type="ECO:0000313" key="9">
    <source>
        <dbReference type="EMBL" id="KIN06057.1"/>
    </source>
</evidence>
<dbReference type="Gene3D" id="1.20.1530.20">
    <property type="match status" value="1"/>
</dbReference>
<evidence type="ECO:0000259" key="8">
    <source>
        <dbReference type="Pfam" id="PF00999"/>
    </source>
</evidence>
<feature type="transmembrane region" description="Helical" evidence="7">
    <location>
        <begin position="398"/>
        <end position="419"/>
    </location>
</feature>
<feature type="transmembrane region" description="Helical" evidence="7">
    <location>
        <begin position="286"/>
        <end position="304"/>
    </location>
</feature>
<evidence type="ECO:0000256" key="7">
    <source>
        <dbReference type="SAM" id="Phobius"/>
    </source>
</evidence>
<dbReference type="GO" id="GO:0015297">
    <property type="term" value="F:antiporter activity"/>
    <property type="evidence" value="ECO:0007669"/>
    <property type="project" value="InterPro"/>
</dbReference>
<feature type="transmembrane region" description="Helical" evidence="7">
    <location>
        <begin position="48"/>
        <end position="66"/>
    </location>
</feature>
<evidence type="ECO:0000256" key="5">
    <source>
        <dbReference type="ARBA" id="ARBA00023065"/>
    </source>
</evidence>
<reference evidence="10" key="2">
    <citation type="submission" date="2015-01" db="EMBL/GenBank/DDBJ databases">
        <title>Evolutionary Origins and Diversification of the Mycorrhizal Mutualists.</title>
        <authorList>
            <consortium name="DOE Joint Genome Institute"/>
            <consortium name="Mycorrhizal Genomics Consortium"/>
            <person name="Kohler A."/>
            <person name="Kuo A."/>
            <person name="Nagy L.G."/>
            <person name="Floudas D."/>
            <person name="Copeland A."/>
            <person name="Barry K.W."/>
            <person name="Cichocki N."/>
            <person name="Veneault-Fourrey C."/>
            <person name="LaButti K."/>
            <person name="Lindquist E.A."/>
            <person name="Lipzen A."/>
            <person name="Lundell T."/>
            <person name="Morin E."/>
            <person name="Murat C."/>
            <person name="Riley R."/>
            <person name="Ohm R."/>
            <person name="Sun H."/>
            <person name="Tunlid A."/>
            <person name="Henrissat B."/>
            <person name="Grigoriev I.V."/>
            <person name="Hibbett D.S."/>
            <person name="Martin F."/>
        </authorList>
    </citation>
    <scope>NUCLEOTIDE SEQUENCE [LARGE SCALE GENOMIC DNA]</scope>
    <source>
        <strain evidence="10">Zn</strain>
    </source>
</reference>
<evidence type="ECO:0000256" key="6">
    <source>
        <dbReference type="ARBA" id="ARBA00023136"/>
    </source>
</evidence>
<feature type="transmembrane region" description="Helical" evidence="7">
    <location>
        <begin position="365"/>
        <end position="386"/>
    </location>
</feature>